<feature type="region of interest" description="Disordered" evidence="1">
    <location>
        <begin position="89"/>
        <end position="120"/>
    </location>
</feature>
<gene>
    <name evidence="2" type="ORF">Y1Q_0022476</name>
</gene>
<proteinExistence type="predicted"/>
<dbReference type="AlphaFoldDB" id="A0A151N0D8"/>
<protein>
    <submittedName>
        <fullName evidence="2">Uncharacterized protein</fullName>
    </submittedName>
</protein>
<feature type="compositionally biased region" description="Basic and acidic residues" evidence="1">
    <location>
        <begin position="106"/>
        <end position="119"/>
    </location>
</feature>
<sequence length="136" mass="14373">MPVLRLNTMAHSPIPAAWWSTLPVQVLPPALDAGQTGWGAQKAPPLGLNNLQAQAAVELLSLRCRCVLTAAACPSPCAQLPAVSRGMPLRGSAPLPLSSTLSGVERNPERPGEGTDRTLRHTPPKVSILLYLESDI</sequence>
<reference evidence="2 3" key="1">
    <citation type="journal article" date="2012" name="Genome Biol.">
        <title>Sequencing three crocodilian genomes to illuminate the evolution of archosaurs and amniotes.</title>
        <authorList>
            <person name="St John J.A."/>
            <person name="Braun E.L."/>
            <person name="Isberg S.R."/>
            <person name="Miles L.G."/>
            <person name="Chong A.Y."/>
            <person name="Gongora J."/>
            <person name="Dalzell P."/>
            <person name="Moran C."/>
            <person name="Bed'hom B."/>
            <person name="Abzhanov A."/>
            <person name="Burgess S.C."/>
            <person name="Cooksey A.M."/>
            <person name="Castoe T.A."/>
            <person name="Crawford N.G."/>
            <person name="Densmore L.D."/>
            <person name="Drew J.C."/>
            <person name="Edwards S.V."/>
            <person name="Faircloth B.C."/>
            <person name="Fujita M.K."/>
            <person name="Greenwold M.J."/>
            <person name="Hoffmann F.G."/>
            <person name="Howard J.M."/>
            <person name="Iguchi T."/>
            <person name="Janes D.E."/>
            <person name="Khan S.Y."/>
            <person name="Kohno S."/>
            <person name="de Koning A.J."/>
            <person name="Lance S.L."/>
            <person name="McCarthy F.M."/>
            <person name="McCormack J.E."/>
            <person name="Merchant M.E."/>
            <person name="Peterson D.G."/>
            <person name="Pollock D.D."/>
            <person name="Pourmand N."/>
            <person name="Raney B.J."/>
            <person name="Roessler K.A."/>
            <person name="Sanford J.R."/>
            <person name="Sawyer R.H."/>
            <person name="Schmidt C.J."/>
            <person name="Triplett E.W."/>
            <person name="Tuberville T.D."/>
            <person name="Venegas-Anaya M."/>
            <person name="Howard J.T."/>
            <person name="Jarvis E.D."/>
            <person name="Guillette L.J.Jr."/>
            <person name="Glenn T.C."/>
            <person name="Green R.E."/>
            <person name="Ray D.A."/>
        </authorList>
    </citation>
    <scope>NUCLEOTIDE SEQUENCE [LARGE SCALE GENOMIC DNA]</scope>
    <source>
        <strain evidence="2">KSC_2009_1</strain>
    </source>
</reference>
<organism evidence="2 3">
    <name type="scientific">Alligator mississippiensis</name>
    <name type="common">American alligator</name>
    <dbReference type="NCBI Taxonomy" id="8496"/>
    <lineage>
        <taxon>Eukaryota</taxon>
        <taxon>Metazoa</taxon>
        <taxon>Chordata</taxon>
        <taxon>Craniata</taxon>
        <taxon>Vertebrata</taxon>
        <taxon>Euteleostomi</taxon>
        <taxon>Archelosauria</taxon>
        <taxon>Archosauria</taxon>
        <taxon>Crocodylia</taxon>
        <taxon>Alligatoridae</taxon>
        <taxon>Alligatorinae</taxon>
        <taxon>Alligator</taxon>
    </lineage>
</organism>
<evidence type="ECO:0000313" key="3">
    <source>
        <dbReference type="Proteomes" id="UP000050525"/>
    </source>
</evidence>
<accession>A0A151N0D8</accession>
<evidence type="ECO:0000256" key="1">
    <source>
        <dbReference type="SAM" id="MobiDB-lite"/>
    </source>
</evidence>
<name>A0A151N0D8_ALLMI</name>
<dbReference type="EMBL" id="AKHW03004278">
    <property type="protein sequence ID" value="KYO30271.1"/>
    <property type="molecule type" value="Genomic_DNA"/>
</dbReference>
<dbReference type="Proteomes" id="UP000050525">
    <property type="component" value="Unassembled WGS sequence"/>
</dbReference>
<keyword evidence="3" id="KW-1185">Reference proteome</keyword>
<evidence type="ECO:0000313" key="2">
    <source>
        <dbReference type="EMBL" id="KYO30271.1"/>
    </source>
</evidence>
<comment type="caution">
    <text evidence="2">The sequence shown here is derived from an EMBL/GenBank/DDBJ whole genome shotgun (WGS) entry which is preliminary data.</text>
</comment>